<proteinExistence type="predicted"/>
<dbReference type="RefSeq" id="WP_015235365.1">
    <property type="nucleotide sequence ID" value="NC_019793.1"/>
</dbReference>
<organism evidence="2 3">
    <name type="scientific">Deinococcus peraridilitoris (strain DSM 19664 / LMG 22246 / CIP 109416 / KR-200)</name>
    <dbReference type="NCBI Taxonomy" id="937777"/>
    <lineage>
        <taxon>Bacteria</taxon>
        <taxon>Thermotogati</taxon>
        <taxon>Deinococcota</taxon>
        <taxon>Deinococci</taxon>
        <taxon>Deinococcales</taxon>
        <taxon>Deinococcaceae</taxon>
        <taxon>Deinococcus</taxon>
    </lineage>
</organism>
<dbReference type="AlphaFoldDB" id="L0A1K6"/>
<evidence type="ECO:0000313" key="3">
    <source>
        <dbReference type="Proteomes" id="UP000010467"/>
    </source>
</evidence>
<dbReference type="EMBL" id="CP003382">
    <property type="protein sequence ID" value="AFZ67057.1"/>
    <property type="molecule type" value="Genomic_DNA"/>
</dbReference>
<dbReference type="STRING" id="937777.Deipe_1516"/>
<sequence>MNEALAYVELTTLLLAFALGASTTLIWLFRRENAFKISGLLSALMVVGLAVWLPGMGMALLVLAGGVALHLLLITLVTLRQRPRRLRKHQTTRRESA</sequence>
<protein>
    <submittedName>
        <fullName evidence="2">Uncharacterized protein</fullName>
    </submittedName>
</protein>
<dbReference type="Proteomes" id="UP000010467">
    <property type="component" value="Chromosome"/>
</dbReference>
<keyword evidence="3" id="KW-1185">Reference proteome</keyword>
<feature type="transmembrane region" description="Helical" evidence="1">
    <location>
        <begin position="6"/>
        <end position="28"/>
    </location>
</feature>
<dbReference type="HOGENOM" id="CLU_2342118_0_0_0"/>
<keyword evidence="1" id="KW-0812">Transmembrane</keyword>
<name>L0A1K6_DEIPD</name>
<accession>L0A1K6</accession>
<dbReference type="KEGG" id="dpd:Deipe_1516"/>
<dbReference type="PATRIC" id="fig|937777.3.peg.1519"/>
<evidence type="ECO:0000256" key="1">
    <source>
        <dbReference type="SAM" id="Phobius"/>
    </source>
</evidence>
<reference evidence="3" key="1">
    <citation type="submission" date="2012-03" db="EMBL/GenBank/DDBJ databases">
        <title>Complete sequence of chromosome of Deinococcus peraridilitoris DSM 19664.</title>
        <authorList>
            <person name="Lucas S."/>
            <person name="Copeland A."/>
            <person name="Lapidus A."/>
            <person name="Glavina del Rio T."/>
            <person name="Dalin E."/>
            <person name="Tice H."/>
            <person name="Bruce D."/>
            <person name="Goodwin L."/>
            <person name="Pitluck S."/>
            <person name="Peters L."/>
            <person name="Mikhailova N."/>
            <person name="Lu M."/>
            <person name="Kyrpides N."/>
            <person name="Mavromatis K."/>
            <person name="Ivanova N."/>
            <person name="Brettin T."/>
            <person name="Detter J.C."/>
            <person name="Han C."/>
            <person name="Larimer F."/>
            <person name="Land M."/>
            <person name="Hauser L."/>
            <person name="Markowitz V."/>
            <person name="Cheng J.-F."/>
            <person name="Hugenholtz P."/>
            <person name="Woyke T."/>
            <person name="Wu D."/>
            <person name="Pukall R."/>
            <person name="Steenblock K."/>
            <person name="Brambilla E."/>
            <person name="Klenk H.-P."/>
            <person name="Eisen J.A."/>
        </authorList>
    </citation>
    <scope>NUCLEOTIDE SEQUENCE [LARGE SCALE GENOMIC DNA]</scope>
    <source>
        <strain evidence="3">DSM 19664 / LMG 22246 / CIP 109416 / KR-200</strain>
    </source>
</reference>
<feature type="transmembrane region" description="Helical" evidence="1">
    <location>
        <begin position="59"/>
        <end position="79"/>
    </location>
</feature>
<keyword evidence="1" id="KW-0472">Membrane</keyword>
<gene>
    <name evidence="2" type="ordered locus">Deipe_1516</name>
</gene>
<feature type="transmembrane region" description="Helical" evidence="1">
    <location>
        <begin position="35"/>
        <end position="53"/>
    </location>
</feature>
<evidence type="ECO:0000313" key="2">
    <source>
        <dbReference type="EMBL" id="AFZ67057.1"/>
    </source>
</evidence>
<keyword evidence="1" id="KW-1133">Transmembrane helix</keyword>